<dbReference type="RefSeq" id="XP_060457255.1">
    <property type="nucleotide sequence ID" value="XM_060600686.1"/>
</dbReference>
<dbReference type="Proteomes" id="UP001233271">
    <property type="component" value="Chromosome 4"/>
</dbReference>
<keyword evidence="2" id="KW-1185">Reference proteome</keyword>
<dbReference type="GeneID" id="85495860"/>
<sequence length="348" mass="39298">MLDLSGACAIVRSFDDARTYRLGPALLFPLRLPIDLWPPPPSPQANVTGRFPHRASLFVSRWAESSSPAEIAPPSAGLESDWRVQTAERMELHAARSVRMSRLSSQFKKLELKHSTHAFDLDDDEFLGPLLSHLPNLSDVGINFDTSTLHTVSHRSHPPSPSLDGSLDTSLDYTLEDGIHTPSFDTLPRDPLDALEALAQLQPFRPDTSNKEHLDPIEALLWSQPSYDVHPFRTIPQRSQLYATSEWCEVPPPLPPKDTRVLHFSTSQRRSLDMVKNAGVAATHRRTESTPTWTQATQSKSKRQQRIAQVEHSDSATNVWQESNQVQVKHFHHHHYHHHHVHYQGGSK</sequence>
<evidence type="ECO:0000313" key="1">
    <source>
        <dbReference type="EMBL" id="BEI91990.1"/>
    </source>
</evidence>
<organism evidence="1 2">
    <name type="scientific">Cutaneotrichosporon cavernicola</name>
    <dbReference type="NCBI Taxonomy" id="279322"/>
    <lineage>
        <taxon>Eukaryota</taxon>
        <taxon>Fungi</taxon>
        <taxon>Dikarya</taxon>
        <taxon>Basidiomycota</taxon>
        <taxon>Agaricomycotina</taxon>
        <taxon>Tremellomycetes</taxon>
        <taxon>Trichosporonales</taxon>
        <taxon>Trichosporonaceae</taxon>
        <taxon>Cutaneotrichosporon</taxon>
    </lineage>
</organism>
<dbReference type="EMBL" id="AP028215">
    <property type="protein sequence ID" value="BEI91990.1"/>
    <property type="molecule type" value="Genomic_DNA"/>
</dbReference>
<proteinExistence type="predicted"/>
<gene>
    <name evidence="1" type="ORF">CcaverHIS019_0408100</name>
</gene>
<reference evidence="1" key="1">
    <citation type="journal article" date="2023" name="BMC Genomics">
        <title>Chromosome-level genome assemblies of Cutaneotrichosporon spp. (Trichosporonales, Basidiomycota) reveal imbalanced evolution between nucleotide sequences and chromosome synteny.</title>
        <authorList>
            <person name="Kobayashi Y."/>
            <person name="Kayamori A."/>
            <person name="Aoki K."/>
            <person name="Shiwa Y."/>
            <person name="Matsutani M."/>
            <person name="Fujita N."/>
            <person name="Sugita T."/>
            <person name="Iwasaki W."/>
            <person name="Tanaka N."/>
            <person name="Takashima M."/>
        </authorList>
    </citation>
    <scope>NUCLEOTIDE SEQUENCE</scope>
    <source>
        <strain evidence="1">HIS019</strain>
    </source>
</reference>
<protein>
    <submittedName>
        <fullName evidence="1">Uncharacterized protein</fullName>
    </submittedName>
</protein>
<accession>A0AA48L4W8</accession>
<dbReference type="KEGG" id="ccac:CcaHIS019_0408100"/>
<name>A0AA48L4W8_9TREE</name>
<dbReference type="AlphaFoldDB" id="A0AA48L4W8"/>
<evidence type="ECO:0000313" key="2">
    <source>
        <dbReference type="Proteomes" id="UP001233271"/>
    </source>
</evidence>